<protein>
    <submittedName>
        <fullName evidence="1">Uncharacterized protein</fullName>
    </submittedName>
</protein>
<reference evidence="1 2" key="1">
    <citation type="submission" date="2015-09" db="EMBL/GenBank/DDBJ databases">
        <title>Draft genome of the parasitic nematode Teladorsagia circumcincta isolate WARC Sus (inbred).</title>
        <authorList>
            <person name="Mitreva M."/>
        </authorList>
    </citation>
    <scope>NUCLEOTIDE SEQUENCE [LARGE SCALE GENOMIC DNA]</scope>
    <source>
        <strain evidence="1 2">S</strain>
    </source>
</reference>
<dbReference type="EMBL" id="KZ350438">
    <property type="protein sequence ID" value="PIO63875.1"/>
    <property type="molecule type" value="Genomic_DNA"/>
</dbReference>
<evidence type="ECO:0000313" key="2">
    <source>
        <dbReference type="Proteomes" id="UP000230423"/>
    </source>
</evidence>
<accession>A0A2G9U104</accession>
<name>A0A2G9U104_TELCI</name>
<dbReference type="Proteomes" id="UP000230423">
    <property type="component" value="Unassembled WGS sequence"/>
</dbReference>
<proteinExistence type="predicted"/>
<keyword evidence="2" id="KW-1185">Reference proteome</keyword>
<dbReference type="AlphaFoldDB" id="A0A2G9U104"/>
<dbReference type="OrthoDB" id="77911at2759"/>
<evidence type="ECO:0000313" key="1">
    <source>
        <dbReference type="EMBL" id="PIO63875.1"/>
    </source>
</evidence>
<sequence>MLLLLILVNGALAASDRKWTTDEGIQIEIIKKIPDSKCKIRSENGDTLEQFYKLSDKDGKVIGSNFGQKP</sequence>
<gene>
    <name evidence="1" type="ORF">TELCIR_14512</name>
</gene>
<organism evidence="1 2">
    <name type="scientific">Teladorsagia circumcincta</name>
    <name type="common">Brown stomach worm</name>
    <name type="synonym">Ostertagia circumcincta</name>
    <dbReference type="NCBI Taxonomy" id="45464"/>
    <lineage>
        <taxon>Eukaryota</taxon>
        <taxon>Metazoa</taxon>
        <taxon>Ecdysozoa</taxon>
        <taxon>Nematoda</taxon>
        <taxon>Chromadorea</taxon>
        <taxon>Rhabditida</taxon>
        <taxon>Rhabditina</taxon>
        <taxon>Rhabditomorpha</taxon>
        <taxon>Strongyloidea</taxon>
        <taxon>Trichostrongylidae</taxon>
        <taxon>Teladorsagia</taxon>
    </lineage>
</organism>